<reference evidence="4 5" key="1">
    <citation type="journal article" date="2013" name="Nature">
        <title>Insights into bilaterian evolution from three spiralian genomes.</title>
        <authorList>
            <person name="Simakov O."/>
            <person name="Marletaz F."/>
            <person name="Cho S.J."/>
            <person name="Edsinger-Gonzales E."/>
            <person name="Havlak P."/>
            <person name="Hellsten U."/>
            <person name="Kuo D.H."/>
            <person name="Larsson T."/>
            <person name="Lv J."/>
            <person name="Arendt D."/>
            <person name="Savage R."/>
            <person name="Osoegawa K."/>
            <person name="de Jong P."/>
            <person name="Grimwood J."/>
            <person name="Chapman J.A."/>
            <person name="Shapiro H."/>
            <person name="Aerts A."/>
            <person name="Otillar R.P."/>
            <person name="Terry A.Y."/>
            <person name="Boore J.L."/>
            <person name="Grigoriev I.V."/>
            <person name="Lindberg D.R."/>
            <person name="Seaver E.C."/>
            <person name="Weisblat D.A."/>
            <person name="Putnam N.H."/>
            <person name="Rokhsar D.S."/>
        </authorList>
    </citation>
    <scope>NUCLEOTIDE SEQUENCE [LARGE SCALE GENOMIC DNA]</scope>
</reference>
<dbReference type="InterPro" id="IPR001478">
    <property type="entry name" value="PDZ"/>
</dbReference>
<feature type="non-terminal residue" evidence="4">
    <location>
        <position position="1"/>
    </location>
</feature>
<comment type="subcellular location">
    <subcellularLocation>
        <location evidence="1">Membrane</location>
    </subcellularLocation>
</comment>
<proteinExistence type="predicted"/>
<dbReference type="InterPro" id="IPR050614">
    <property type="entry name" value="Synaptic_Scaffolding_LAP-MAGUK"/>
</dbReference>
<dbReference type="GO" id="GO:0097120">
    <property type="term" value="P:receptor localization to synapse"/>
    <property type="evidence" value="ECO:0007669"/>
    <property type="project" value="TreeGrafter"/>
</dbReference>
<sequence length="88" mass="9493">SGLGFNIRGGIDIPHLKSDSGIFVTKLKENGAANRDGRIKEGDKLLEINGTDLRNVTHSEAVQAFLSAGNTIALKVQHGAEKHILVRY</sequence>
<dbReference type="InterPro" id="IPR036034">
    <property type="entry name" value="PDZ_sf"/>
</dbReference>
<dbReference type="GO" id="GO:0045197">
    <property type="term" value="P:establishment or maintenance of epithelial cell apical/basal polarity"/>
    <property type="evidence" value="ECO:0007669"/>
    <property type="project" value="TreeGrafter"/>
</dbReference>
<dbReference type="RefSeq" id="XP_009061541.1">
    <property type="nucleotide sequence ID" value="XM_009063293.1"/>
</dbReference>
<evidence type="ECO:0000313" key="5">
    <source>
        <dbReference type="Proteomes" id="UP000030746"/>
    </source>
</evidence>
<dbReference type="HOGENOM" id="CLU_149433_1_2_1"/>
<evidence type="ECO:0000256" key="2">
    <source>
        <dbReference type="ARBA" id="ARBA00023136"/>
    </source>
</evidence>
<keyword evidence="5" id="KW-1185">Reference proteome</keyword>
<dbReference type="GO" id="GO:0016323">
    <property type="term" value="C:basolateral plasma membrane"/>
    <property type="evidence" value="ECO:0007669"/>
    <property type="project" value="TreeGrafter"/>
</dbReference>
<dbReference type="PANTHER" id="PTHR23119:SF51">
    <property type="entry name" value="DISKS LARGE 1 TUMOR SUPPRESSOR PROTEIN"/>
    <property type="match status" value="1"/>
</dbReference>
<dbReference type="CTD" id="20252356"/>
<dbReference type="GO" id="GO:0030054">
    <property type="term" value="C:cell junction"/>
    <property type="evidence" value="ECO:0007669"/>
    <property type="project" value="TreeGrafter"/>
</dbReference>
<dbReference type="SUPFAM" id="SSF50156">
    <property type="entry name" value="PDZ domain-like"/>
    <property type="match status" value="1"/>
</dbReference>
<name>V3ZYE0_LOTGI</name>
<dbReference type="GeneID" id="20252356"/>
<dbReference type="KEGG" id="lgi:LOTGIDRAFT_78867"/>
<evidence type="ECO:0000313" key="4">
    <source>
        <dbReference type="EMBL" id="ESO87660.1"/>
    </source>
</evidence>
<dbReference type="PANTHER" id="PTHR23119">
    <property type="entry name" value="DISCS LARGE"/>
    <property type="match status" value="1"/>
</dbReference>
<dbReference type="Proteomes" id="UP000030746">
    <property type="component" value="Unassembled WGS sequence"/>
</dbReference>
<protein>
    <recommendedName>
        <fullName evidence="3">PDZ domain-containing protein</fullName>
    </recommendedName>
</protein>
<gene>
    <name evidence="4" type="ORF">LOTGIDRAFT_78867</name>
</gene>
<dbReference type="GO" id="GO:0019901">
    <property type="term" value="F:protein kinase binding"/>
    <property type="evidence" value="ECO:0007669"/>
    <property type="project" value="TreeGrafter"/>
</dbReference>
<dbReference type="Pfam" id="PF00595">
    <property type="entry name" value="PDZ"/>
    <property type="match status" value="1"/>
</dbReference>
<evidence type="ECO:0000259" key="3">
    <source>
        <dbReference type="PROSITE" id="PS50106"/>
    </source>
</evidence>
<dbReference type="OMA" id="HICEDPA"/>
<dbReference type="SMART" id="SM00228">
    <property type="entry name" value="PDZ"/>
    <property type="match status" value="1"/>
</dbReference>
<dbReference type="Gene3D" id="2.30.42.10">
    <property type="match status" value="1"/>
</dbReference>
<dbReference type="AlphaFoldDB" id="V3ZYE0"/>
<dbReference type="OrthoDB" id="123971at2759"/>
<dbReference type="GO" id="GO:0043113">
    <property type="term" value="P:receptor clustering"/>
    <property type="evidence" value="ECO:0007669"/>
    <property type="project" value="TreeGrafter"/>
</dbReference>
<organism evidence="4 5">
    <name type="scientific">Lottia gigantea</name>
    <name type="common">Giant owl limpet</name>
    <dbReference type="NCBI Taxonomy" id="225164"/>
    <lineage>
        <taxon>Eukaryota</taxon>
        <taxon>Metazoa</taxon>
        <taxon>Spiralia</taxon>
        <taxon>Lophotrochozoa</taxon>
        <taxon>Mollusca</taxon>
        <taxon>Gastropoda</taxon>
        <taxon>Patellogastropoda</taxon>
        <taxon>Lottioidea</taxon>
        <taxon>Lottiidae</taxon>
        <taxon>Lottia</taxon>
    </lineage>
</organism>
<feature type="non-terminal residue" evidence="4">
    <location>
        <position position="88"/>
    </location>
</feature>
<accession>V3ZYE0</accession>
<feature type="domain" description="PDZ" evidence="3">
    <location>
        <begin position="1"/>
        <end position="80"/>
    </location>
</feature>
<dbReference type="PROSITE" id="PS50106">
    <property type="entry name" value="PDZ"/>
    <property type="match status" value="1"/>
</dbReference>
<evidence type="ECO:0000256" key="1">
    <source>
        <dbReference type="ARBA" id="ARBA00004370"/>
    </source>
</evidence>
<dbReference type="EMBL" id="KB202849">
    <property type="protein sequence ID" value="ESO87660.1"/>
    <property type="molecule type" value="Genomic_DNA"/>
</dbReference>
<dbReference type="STRING" id="225164.V3ZYE0"/>
<keyword evidence="2" id="KW-0472">Membrane</keyword>
<dbReference type="GO" id="GO:0098609">
    <property type="term" value="P:cell-cell adhesion"/>
    <property type="evidence" value="ECO:0007669"/>
    <property type="project" value="TreeGrafter"/>
</dbReference>